<accession>A0A318ILL5</accession>
<name>A0A318ILL5_BURPY</name>
<dbReference type="EMBL" id="QJJY01000007">
    <property type="protein sequence ID" value="PXX35072.1"/>
    <property type="molecule type" value="Genomic_DNA"/>
</dbReference>
<dbReference type="AlphaFoldDB" id="A0A318ILL5"/>
<evidence type="ECO:0000313" key="1">
    <source>
        <dbReference type="EMBL" id="PXX35072.1"/>
    </source>
</evidence>
<comment type="caution">
    <text evidence="1">The sequence shown here is derived from an EMBL/GenBank/DDBJ whole genome shotgun (WGS) entry which is preliminary data.</text>
</comment>
<protein>
    <submittedName>
        <fullName evidence="1">Uncharacterized protein</fullName>
    </submittedName>
</protein>
<reference evidence="1 2" key="1">
    <citation type="submission" date="2018-05" db="EMBL/GenBank/DDBJ databases">
        <title>Comparative genomics of bacterial root endophytes of switchgrass collected from native prairies over two seasons.</title>
        <authorList>
            <person name="Tang Y."/>
        </authorList>
    </citation>
    <scope>NUCLEOTIDE SEQUENCE [LARGE SCALE GENOMIC DNA]</scope>
    <source>
        <strain evidence="1 2">NFIX32</strain>
    </source>
</reference>
<organism evidence="1 2">
    <name type="scientific">Burkholderia pyrrocinia</name>
    <name type="common">Pseudomonas pyrrocinia</name>
    <dbReference type="NCBI Taxonomy" id="60550"/>
    <lineage>
        <taxon>Bacteria</taxon>
        <taxon>Pseudomonadati</taxon>
        <taxon>Pseudomonadota</taxon>
        <taxon>Betaproteobacteria</taxon>
        <taxon>Burkholderiales</taxon>
        <taxon>Burkholderiaceae</taxon>
        <taxon>Burkholderia</taxon>
        <taxon>Burkholderia cepacia complex</taxon>
    </lineage>
</organism>
<proteinExistence type="predicted"/>
<sequence>MRRSKIKRKGGQARWACPFCRRNAVVQFVAMMGEAVPGPVEAREV</sequence>
<dbReference type="Proteomes" id="UP000247755">
    <property type="component" value="Unassembled WGS sequence"/>
</dbReference>
<gene>
    <name evidence="1" type="ORF">NA66_100784</name>
</gene>
<evidence type="ECO:0000313" key="2">
    <source>
        <dbReference type="Proteomes" id="UP000247755"/>
    </source>
</evidence>